<feature type="domain" description="Nudix hydrolase" evidence="4">
    <location>
        <begin position="40"/>
        <end position="165"/>
    </location>
</feature>
<dbReference type="InterPro" id="IPR000086">
    <property type="entry name" value="NUDIX_hydrolase_dom"/>
</dbReference>
<evidence type="ECO:0000256" key="3">
    <source>
        <dbReference type="RuleBase" id="RU003476"/>
    </source>
</evidence>
<dbReference type="SUPFAM" id="SSF55811">
    <property type="entry name" value="Nudix"/>
    <property type="match status" value="1"/>
</dbReference>
<dbReference type="InterPro" id="IPR020084">
    <property type="entry name" value="NUDIX_hydrolase_CS"/>
</dbReference>
<dbReference type="PROSITE" id="PS00893">
    <property type="entry name" value="NUDIX_BOX"/>
    <property type="match status" value="1"/>
</dbReference>
<dbReference type="InterPro" id="IPR020476">
    <property type="entry name" value="Nudix_hydrolase"/>
</dbReference>
<keyword evidence="6" id="KW-1185">Reference proteome</keyword>
<reference evidence="5 6" key="1">
    <citation type="submission" date="2013-07" db="EMBL/GenBank/DDBJ databases">
        <title>Complete genome sequence of Bacillus infantis NRRL B-14911 that has potential to induce cardiac disease by antigenic mimicry.</title>
        <authorList>
            <person name="Massilamany C."/>
            <person name="Smith T.P.L."/>
            <person name="Loy J.D."/>
            <person name="Barletta R."/>
            <person name="Reddy J."/>
        </authorList>
    </citation>
    <scope>NUCLEOTIDE SEQUENCE [LARGE SCALE GENOMIC DNA]</scope>
    <source>
        <strain evidence="5 6">NRRL B-14911</strain>
    </source>
</reference>
<dbReference type="PATRIC" id="fig|1367477.3.peg.5040"/>
<keyword evidence="2 3" id="KW-0378">Hydrolase</keyword>
<dbReference type="EMBL" id="CP006643">
    <property type="protein sequence ID" value="AGX06881.1"/>
    <property type="molecule type" value="Genomic_DNA"/>
</dbReference>
<gene>
    <name evidence="5" type="ORF">N288_25245</name>
</gene>
<dbReference type="STRING" id="1367477.N288_25245"/>
<dbReference type="PROSITE" id="PS51462">
    <property type="entry name" value="NUDIX"/>
    <property type="match status" value="1"/>
</dbReference>
<protein>
    <submittedName>
        <fullName evidence="5">DNA mismatch repair protein MutT</fullName>
    </submittedName>
</protein>
<evidence type="ECO:0000313" key="5">
    <source>
        <dbReference type="EMBL" id="AGX06881.1"/>
    </source>
</evidence>
<dbReference type="PRINTS" id="PR00502">
    <property type="entry name" value="NUDIXFAMILY"/>
</dbReference>
<evidence type="ECO:0000259" key="4">
    <source>
        <dbReference type="PROSITE" id="PS51462"/>
    </source>
</evidence>
<dbReference type="PANTHER" id="PTHR43046:SF2">
    <property type="entry name" value="8-OXO-DGTP DIPHOSPHATASE-RELATED"/>
    <property type="match status" value="1"/>
</dbReference>
<dbReference type="InterPro" id="IPR015797">
    <property type="entry name" value="NUDIX_hydrolase-like_dom_sf"/>
</dbReference>
<dbReference type="KEGG" id="bif:N288_25245"/>
<proteinExistence type="inferred from homology"/>
<name>U5LJJ9_9BACI</name>
<comment type="similarity">
    <text evidence="3">Belongs to the Nudix hydrolase family.</text>
</comment>
<accession>U5LJJ9</accession>
<evidence type="ECO:0000256" key="1">
    <source>
        <dbReference type="ARBA" id="ARBA00001946"/>
    </source>
</evidence>
<dbReference type="HOGENOM" id="CLU_037162_7_1_9"/>
<organism evidence="5 6">
    <name type="scientific">Bacillus infantis NRRL B-14911</name>
    <dbReference type="NCBI Taxonomy" id="1367477"/>
    <lineage>
        <taxon>Bacteria</taxon>
        <taxon>Bacillati</taxon>
        <taxon>Bacillota</taxon>
        <taxon>Bacilli</taxon>
        <taxon>Bacillales</taxon>
        <taxon>Bacillaceae</taxon>
        <taxon>Bacillus</taxon>
    </lineage>
</organism>
<dbReference type="PANTHER" id="PTHR43046">
    <property type="entry name" value="GDP-MANNOSE MANNOSYL HYDROLASE"/>
    <property type="match status" value="1"/>
</dbReference>
<dbReference type="Gene3D" id="3.90.79.10">
    <property type="entry name" value="Nucleoside Triphosphate Pyrophosphohydrolase"/>
    <property type="match status" value="1"/>
</dbReference>
<comment type="cofactor">
    <cofactor evidence="1">
        <name>Mg(2+)</name>
        <dbReference type="ChEBI" id="CHEBI:18420"/>
    </cofactor>
</comment>
<dbReference type="CDD" id="cd02883">
    <property type="entry name" value="NUDIX_Hydrolase"/>
    <property type="match status" value="1"/>
</dbReference>
<evidence type="ECO:0000256" key="2">
    <source>
        <dbReference type="ARBA" id="ARBA00022801"/>
    </source>
</evidence>
<dbReference type="Pfam" id="PF00293">
    <property type="entry name" value="NUDIX"/>
    <property type="match status" value="1"/>
</dbReference>
<dbReference type="GO" id="GO:0016787">
    <property type="term" value="F:hydrolase activity"/>
    <property type="evidence" value="ECO:0007669"/>
    <property type="project" value="UniProtKB-KW"/>
</dbReference>
<dbReference type="AlphaFoldDB" id="U5LJJ9"/>
<evidence type="ECO:0000313" key="6">
    <source>
        <dbReference type="Proteomes" id="UP000017805"/>
    </source>
</evidence>
<dbReference type="Proteomes" id="UP000017805">
    <property type="component" value="Chromosome"/>
</dbReference>
<sequence>MQLFLFYINILLDKKGIIILLPESIYKSTIGAPDMHTIPKHIIAVSALIENEKNEVLLVKVQWRKDTWEMPGGQVELGEPLDQAVVREVLEETGLHIKPVGITGVYYNSTKQILSVVFKAWHIKGDIKIPPEEISEARFVLLNEHNIGQYITRPHMKSRTLDAMKAKNIVPYETWEMDPYNLAGRLY</sequence>